<keyword evidence="11 12" id="KW-0407">Ion channel</keyword>
<keyword evidence="8 12" id="KW-0406">Ion transport</keyword>
<keyword evidence="4 12" id="KW-0894">Sodium channel</keyword>
<feature type="transmembrane region" description="Helical" evidence="13">
    <location>
        <begin position="448"/>
        <end position="471"/>
    </location>
</feature>
<proteinExistence type="inferred from homology"/>
<evidence type="ECO:0000256" key="11">
    <source>
        <dbReference type="ARBA" id="ARBA00023303"/>
    </source>
</evidence>
<dbReference type="PANTHER" id="PTHR11690:SF240">
    <property type="entry name" value="PICKPOCKET 25-RELATED"/>
    <property type="match status" value="1"/>
</dbReference>
<comment type="similarity">
    <text evidence="2 12">Belongs to the amiloride-sensitive sodium channel (TC 1.A.6) family.</text>
</comment>
<dbReference type="OrthoDB" id="5874059at2759"/>
<evidence type="ECO:0000313" key="15">
    <source>
        <dbReference type="Proteomes" id="UP000789524"/>
    </source>
</evidence>
<accession>A0A8J2R8D2</accession>
<gene>
    <name evidence="14" type="ORF">DCHRY22_LOCUS10812</name>
</gene>
<evidence type="ECO:0000256" key="3">
    <source>
        <dbReference type="ARBA" id="ARBA00022448"/>
    </source>
</evidence>
<dbReference type="Pfam" id="PF00858">
    <property type="entry name" value="ASC"/>
    <property type="match status" value="1"/>
</dbReference>
<sequence>MLALVSKVVRVVMESWKEFCSETSLHGFNHITAERRHWSERLLWVCFIAASVWLVLDISMGQWQRYDENPTIVTLEKDFRTWRIHMPAVTACLKNKVDVKKLPNAIKSRWNVEAGHPKYLYYSRFVSAVASSTLENLTLFEQFDDDPTLNVDLFRLAVDVMEDSNIKVSNGEKIKAIWTPVMTELGVCHTLNSVATADIEIFKSNVSHTKDNPMTCQADTNGCFLYLECAAEIHYYLHSPYDVVDYTEAHTTTSPPLITHVDVTTTEIGVGPGVRDLLPRRRQCLFTDEPTAGYRQVYSTHSCRQDCRRRLAMELCGCQPFYYFYVAGPTCTVSGMRCLSVHQHRLFTLEGQRCSCSQHCVDAVFKEALEKIENMTGGPFGLRGSVHYTLEQPRERYVRYIVFYFQDLVGEWQLLCTTTPCTRVTVSVSHSSIPYAPFCIVLCRQVSFGGAAGLFLGASFISFVEVGYFLVERLARSSPTHTVTDVKRFNAPYEARITELTDIIQKHFR</sequence>
<evidence type="ECO:0000256" key="9">
    <source>
        <dbReference type="ARBA" id="ARBA00023136"/>
    </source>
</evidence>
<evidence type="ECO:0000256" key="7">
    <source>
        <dbReference type="ARBA" id="ARBA00023053"/>
    </source>
</evidence>
<dbReference type="GO" id="GO:0005886">
    <property type="term" value="C:plasma membrane"/>
    <property type="evidence" value="ECO:0007669"/>
    <property type="project" value="TreeGrafter"/>
</dbReference>
<keyword evidence="6 13" id="KW-1133">Transmembrane helix</keyword>
<dbReference type="EMBL" id="CAKASE010000072">
    <property type="protein sequence ID" value="CAG9574223.1"/>
    <property type="molecule type" value="Genomic_DNA"/>
</dbReference>
<evidence type="ECO:0000256" key="2">
    <source>
        <dbReference type="ARBA" id="ARBA00007193"/>
    </source>
</evidence>
<evidence type="ECO:0000256" key="10">
    <source>
        <dbReference type="ARBA" id="ARBA00023201"/>
    </source>
</evidence>
<evidence type="ECO:0000256" key="6">
    <source>
        <dbReference type="ARBA" id="ARBA00022989"/>
    </source>
</evidence>
<keyword evidence="10 12" id="KW-0739">Sodium transport</keyword>
<dbReference type="AlphaFoldDB" id="A0A8J2R8D2"/>
<dbReference type="InterPro" id="IPR001873">
    <property type="entry name" value="ENaC"/>
</dbReference>
<evidence type="ECO:0000256" key="13">
    <source>
        <dbReference type="SAM" id="Phobius"/>
    </source>
</evidence>
<evidence type="ECO:0000256" key="1">
    <source>
        <dbReference type="ARBA" id="ARBA00004141"/>
    </source>
</evidence>
<organism evidence="14 15">
    <name type="scientific">Danaus chrysippus</name>
    <name type="common">African queen</name>
    <dbReference type="NCBI Taxonomy" id="151541"/>
    <lineage>
        <taxon>Eukaryota</taxon>
        <taxon>Metazoa</taxon>
        <taxon>Ecdysozoa</taxon>
        <taxon>Arthropoda</taxon>
        <taxon>Hexapoda</taxon>
        <taxon>Insecta</taxon>
        <taxon>Pterygota</taxon>
        <taxon>Neoptera</taxon>
        <taxon>Endopterygota</taxon>
        <taxon>Lepidoptera</taxon>
        <taxon>Glossata</taxon>
        <taxon>Ditrysia</taxon>
        <taxon>Papilionoidea</taxon>
        <taxon>Nymphalidae</taxon>
        <taxon>Danainae</taxon>
        <taxon>Danaini</taxon>
        <taxon>Danaina</taxon>
        <taxon>Danaus</taxon>
        <taxon>Anosia</taxon>
    </lineage>
</organism>
<protein>
    <submittedName>
        <fullName evidence="14">(African queen) hypothetical protein</fullName>
    </submittedName>
</protein>
<keyword evidence="7" id="KW-0915">Sodium</keyword>
<dbReference type="Proteomes" id="UP000789524">
    <property type="component" value="Unassembled WGS sequence"/>
</dbReference>
<dbReference type="GO" id="GO:0015280">
    <property type="term" value="F:ligand-gated sodium channel activity"/>
    <property type="evidence" value="ECO:0007669"/>
    <property type="project" value="TreeGrafter"/>
</dbReference>
<evidence type="ECO:0000256" key="4">
    <source>
        <dbReference type="ARBA" id="ARBA00022461"/>
    </source>
</evidence>
<comment type="subcellular location">
    <subcellularLocation>
        <location evidence="1">Membrane</location>
        <topology evidence="1">Multi-pass membrane protein</topology>
    </subcellularLocation>
</comment>
<evidence type="ECO:0000256" key="12">
    <source>
        <dbReference type="RuleBase" id="RU000679"/>
    </source>
</evidence>
<evidence type="ECO:0000256" key="5">
    <source>
        <dbReference type="ARBA" id="ARBA00022692"/>
    </source>
</evidence>
<comment type="caution">
    <text evidence="14">The sequence shown here is derived from an EMBL/GenBank/DDBJ whole genome shotgun (WGS) entry which is preliminary data.</text>
</comment>
<dbReference type="Gene3D" id="1.10.287.820">
    <property type="entry name" value="Acid-sensing ion channel domain"/>
    <property type="match status" value="1"/>
</dbReference>
<keyword evidence="15" id="KW-1185">Reference proteome</keyword>
<keyword evidence="5 12" id="KW-0812">Transmembrane</keyword>
<evidence type="ECO:0000313" key="14">
    <source>
        <dbReference type="EMBL" id="CAG9574223.1"/>
    </source>
</evidence>
<keyword evidence="3 12" id="KW-0813">Transport</keyword>
<evidence type="ECO:0000256" key="8">
    <source>
        <dbReference type="ARBA" id="ARBA00023065"/>
    </source>
</evidence>
<keyword evidence="9 13" id="KW-0472">Membrane</keyword>
<dbReference type="PANTHER" id="PTHR11690">
    <property type="entry name" value="AMILORIDE-SENSITIVE SODIUM CHANNEL-RELATED"/>
    <property type="match status" value="1"/>
</dbReference>
<name>A0A8J2R8D2_9NEOP</name>
<reference evidence="14" key="1">
    <citation type="submission" date="2021-09" db="EMBL/GenBank/DDBJ databases">
        <authorList>
            <person name="Martin H S."/>
        </authorList>
    </citation>
    <scope>NUCLEOTIDE SEQUENCE</scope>
</reference>